<feature type="transmembrane region" description="Helical" evidence="1">
    <location>
        <begin position="147"/>
        <end position="169"/>
    </location>
</feature>
<keyword evidence="1" id="KW-1133">Transmembrane helix</keyword>
<feature type="transmembrane region" description="Helical" evidence="1">
    <location>
        <begin position="181"/>
        <end position="199"/>
    </location>
</feature>
<evidence type="ECO:0000256" key="1">
    <source>
        <dbReference type="SAM" id="Phobius"/>
    </source>
</evidence>
<keyword evidence="1" id="KW-0472">Membrane</keyword>
<protein>
    <submittedName>
        <fullName evidence="2">DUF998 domain-containing protein</fullName>
    </submittedName>
</protein>
<dbReference type="Proteomes" id="UP000469185">
    <property type="component" value="Unassembled WGS sequence"/>
</dbReference>
<dbReference type="RefSeq" id="WP_163819489.1">
    <property type="nucleotide sequence ID" value="NZ_JAAGOB010000008.1"/>
</dbReference>
<name>A0A6N9YPE9_9ACTN</name>
<dbReference type="EMBL" id="JAAGOB010000008">
    <property type="protein sequence ID" value="NED96699.1"/>
    <property type="molecule type" value="Genomic_DNA"/>
</dbReference>
<keyword evidence="3" id="KW-1185">Reference proteome</keyword>
<reference evidence="2 3" key="1">
    <citation type="submission" date="2020-02" db="EMBL/GenBank/DDBJ databases">
        <authorList>
            <person name="Li X.-J."/>
            <person name="Feng X.-M."/>
        </authorList>
    </citation>
    <scope>NUCLEOTIDE SEQUENCE [LARGE SCALE GENOMIC DNA]</scope>
    <source>
        <strain evidence="2 3">CGMCC 4.7225</strain>
    </source>
</reference>
<keyword evidence="1" id="KW-0812">Transmembrane</keyword>
<organism evidence="2 3">
    <name type="scientific">Phytoactinopolyspora alkaliphila</name>
    <dbReference type="NCBI Taxonomy" id="1783498"/>
    <lineage>
        <taxon>Bacteria</taxon>
        <taxon>Bacillati</taxon>
        <taxon>Actinomycetota</taxon>
        <taxon>Actinomycetes</taxon>
        <taxon>Jiangellales</taxon>
        <taxon>Jiangellaceae</taxon>
        <taxon>Phytoactinopolyspora</taxon>
    </lineage>
</organism>
<evidence type="ECO:0000313" key="2">
    <source>
        <dbReference type="EMBL" id="NED96699.1"/>
    </source>
</evidence>
<evidence type="ECO:0000313" key="3">
    <source>
        <dbReference type="Proteomes" id="UP000469185"/>
    </source>
</evidence>
<feature type="transmembrane region" description="Helical" evidence="1">
    <location>
        <begin position="122"/>
        <end position="141"/>
    </location>
</feature>
<dbReference type="AlphaFoldDB" id="A0A6N9YPE9"/>
<feature type="transmembrane region" description="Helical" evidence="1">
    <location>
        <begin position="74"/>
        <end position="93"/>
    </location>
</feature>
<gene>
    <name evidence="2" type="ORF">G1H11_15420</name>
</gene>
<dbReference type="Pfam" id="PF06197">
    <property type="entry name" value="DUF998"/>
    <property type="match status" value="1"/>
</dbReference>
<accession>A0A6N9YPE9</accession>
<sequence>MTTVLLACGAAGAALFVVTFLVDGATRPGYRPVYHPVSALALGSRGWVQTANFVVSGLLITAGAVGTWDATRSWLGPLALAVFSVSLIASGVFRMDPMRGYPAGTPMGTPEDTSRPHALHDAFGAAVFTALPAAALVFAFALPGPGWTIYSLATGIACLVLLFAFSAAWERDEPRTGLIQRATIIVGWSWVALLCLHLSG</sequence>
<comment type="caution">
    <text evidence="2">The sequence shown here is derived from an EMBL/GenBank/DDBJ whole genome shotgun (WGS) entry which is preliminary data.</text>
</comment>
<proteinExistence type="predicted"/>
<dbReference type="InterPro" id="IPR009339">
    <property type="entry name" value="DUF998"/>
</dbReference>